<gene>
    <name evidence="3" type="ORF">SAMN04488062_106105</name>
</gene>
<dbReference type="PROSITE" id="PS50110">
    <property type="entry name" value="RESPONSE_REGULATORY"/>
    <property type="match status" value="1"/>
</dbReference>
<dbReference type="OrthoDB" id="673128at2"/>
<dbReference type="Proteomes" id="UP000199274">
    <property type="component" value="Unassembled WGS sequence"/>
</dbReference>
<dbReference type="Gene3D" id="3.40.50.2300">
    <property type="match status" value="1"/>
</dbReference>
<evidence type="ECO:0000256" key="1">
    <source>
        <dbReference type="PROSITE-ProRule" id="PRU00169"/>
    </source>
</evidence>
<dbReference type="InterPro" id="IPR001789">
    <property type="entry name" value="Sig_transdc_resp-reg_receiver"/>
</dbReference>
<dbReference type="InterPro" id="IPR011006">
    <property type="entry name" value="CheY-like_superfamily"/>
</dbReference>
<name>A0A1G8BNR3_9FLAO</name>
<dbReference type="STRING" id="178355.SAMN04488062_106105"/>
<feature type="modified residue" description="4-aspartylphosphate" evidence="1">
    <location>
        <position position="62"/>
    </location>
</feature>
<evidence type="ECO:0000313" key="3">
    <source>
        <dbReference type="EMBL" id="SDH34829.1"/>
    </source>
</evidence>
<dbReference type="AlphaFoldDB" id="A0A1G8BNR3"/>
<accession>A0A1G8BNR3</accession>
<dbReference type="SMART" id="SM00448">
    <property type="entry name" value="REC"/>
    <property type="match status" value="1"/>
</dbReference>
<sequence>MKMKNIVLIDDSKMDNYISKFIIKESNLAENINIFSSPIEALEYLETLKNDHEKFPEVIFLDINMPDMDGFGFLDEYSKFSKDIIEETAVFMLTSSNDPKDIKRALEYPVVKKYFTKPFTIDFLNDLM</sequence>
<dbReference type="Pfam" id="PF00072">
    <property type="entry name" value="Response_reg"/>
    <property type="match status" value="1"/>
</dbReference>
<dbReference type="InterPro" id="IPR052893">
    <property type="entry name" value="TCS_response_regulator"/>
</dbReference>
<feature type="domain" description="Response regulatory" evidence="2">
    <location>
        <begin position="5"/>
        <end position="128"/>
    </location>
</feature>
<reference evidence="4" key="1">
    <citation type="submission" date="2016-10" db="EMBL/GenBank/DDBJ databases">
        <authorList>
            <person name="Varghese N."/>
            <person name="Submissions S."/>
        </authorList>
    </citation>
    <scope>NUCLEOTIDE SEQUENCE [LARGE SCALE GENOMIC DNA]</scope>
    <source>
        <strain evidence="4">CGMCC 1.2747</strain>
    </source>
</reference>
<dbReference type="SUPFAM" id="SSF52172">
    <property type="entry name" value="CheY-like"/>
    <property type="match status" value="1"/>
</dbReference>
<dbReference type="EMBL" id="FNDB01000006">
    <property type="protein sequence ID" value="SDH34829.1"/>
    <property type="molecule type" value="Genomic_DNA"/>
</dbReference>
<organism evidence="3 4">
    <name type="scientific">Flavobacterium omnivorum</name>
    <dbReference type="NCBI Taxonomy" id="178355"/>
    <lineage>
        <taxon>Bacteria</taxon>
        <taxon>Pseudomonadati</taxon>
        <taxon>Bacteroidota</taxon>
        <taxon>Flavobacteriia</taxon>
        <taxon>Flavobacteriales</taxon>
        <taxon>Flavobacteriaceae</taxon>
        <taxon>Flavobacterium</taxon>
    </lineage>
</organism>
<evidence type="ECO:0000259" key="2">
    <source>
        <dbReference type="PROSITE" id="PS50110"/>
    </source>
</evidence>
<protein>
    <submittedName>
        <fullName evidence="3">Response regulator receiver domain-containing protein</fullName>
    </submittedName>
</protein>
<proteinExistence type="predicted"/>
<dbReference type="PANTHER" id="PTHR44520:SF2">
    <property type="entry name" value="RESPONSE REGULATOR RCP1"/>
    <property type="match status" value="1"/>
</dbReference>
<dbReference type="PANTHER" id="PTHR44520">
    <property type="entry name" value="RESPONSE REGULATOR RCP1-RELATED"/>
    <property type="match status" value="1"/>
</dbReference>
<dbReference type="GO" id="GO:0000160">
    <property type="term" value="P:phosphorelay signal transduction system"/>
    <property type="evidence" value="ECO:0007669"/>
    <property type="project" value="InterPro"/>
</dbReference>
<keyword evidence="4" id="KW-1185">Reference proteome</keyword>
<evidence type="ECO:0000313" key="4">
    <source>
        <dbReference type="Proteomes" id="UP000199274"/>
    </source>
</evidence>
<keyword evidence="1" id="KW-0597">Phosphoprotein</keyword>